<accession>X8DJ39</accession>
<dbReference type="GO" id="GO:0005829">
    <property type="term" value="C:cytosol"/>
    <property type="evidence" value="ECO:0007669"/>
    <property type="project" value="TreeGrafter"/>
</dbReference>
<dbReference type="InterPro" id="IPR016185">
    <property type="entry name" value="PreATP-grasp_dom_sf"/>
</dbReference>
<dbReference type="SUPFAM" id="SSF52440">
    <property type="entry name" value="PreATP-grasp domain"/>
    <property type="match status" value="1"/>
</dbReference>
<dbReference type="GO" id="GO:0016874">
    <property type="term" value="F:ligase activity"/>
    <property type="evidence" value="ECO:0007669"/>
    <property type="project" value="UniProtKB-KW"/>
</dbReference>
<dbReference type="PANTHER" id="PTHR43055:SF1">
    <property type="entry name" value="FORMATE-DEPENDENT PHOSPHORIBOSYLGLYCINAMIDE FORMYLTRANSFERASE"/>
    <property type="match status" value="1"/>
</dbReference>
<name>X8DJ39_MYCXE</name>
<dbReference type="EC" id="2.1.2.-" evidence="5"/>
<comment type="caution">
    <text evidence="5">The sequence shown here is derived from an EMBL/GenBank/DDBJ whole genome shotgun (WGS) entry which is preliminary data.</text>
</comment>
<evidence type="ECO:0000256" key="2">
    <source>
        <dbReference type="ARBA" id="ARBA00022741"/>
    </source>
</evidence>
<protein>
    <submittedName>
        <fullName evidence="5">Phosphoribosylglycinamide formyltransferase 2 domain protein</fullName>
        <ecNumber evidence="5">2.1.2.-</ecNumber>
    </submittedName>
</protein>
<evidence type="ECO:0000256" key="1">
    <source>
        <dbReference type="ARBA" id="ARBA00022598"/>
    </source>
</evidence>
<evidence type="ECO:0000256" key="3">
    <source>
        <dbReference type="ARBA" id="ARBA00022840"/>
    </source>
</evidence>
<dbReference type="Pfam" id="PF22660">
    <property type="entry name" value="RS_preATP-grasp-like"/>
    <property type="match status" value="1"/>
</dbReference>
<evidence type="ECO:0000259" key="4">
    <source>
        <dbReference type="Pfam" id="PF22660"/>
    </source>
</evidence>
<dbReference type="EMBL" id="JAOB01000013">
    <property type="protein sequence ID" value="EUA68647.1"/>
    <property type="molecule type" value="Genomic_DNA"/>
</dbReference>
<feature type="domain" description="PurT/PurK-like preATP-grasp" evidence="4">
    <location>
        <begin position="3"/>
        <end position="96"/>
    </location>
</feature>
<gene>
    <name evidence="5" type="ORF">I553_1835</name>
</gene>
<keyword evidence="3" id="KW-0067">ATP-binding</keyword>
<dbReference type="GO" id="GO:0005524">
    <property type="term" value="F:ATP binding"/>
    <property type="evidence" value="ECO:0007669"/>
    <property type="project" value="UniProtKB-KW"/>
</dbReference>
<dbReference type="PATRIC" id="fig|1299334.3.peg.1321"/>
<reference evidence="5" key="1">
    <citation type="submission" date="2014-01" db="EMBL/GenBank/DDBJ databases">
        <authorList>
            <person name="Brown-Elliot B."/>
            <person name="Wallace R."/>
            <person name="Lenaerts A."/>
            <person name="Ordway D."/>
            <person name="DeGroote M.A."/>
            <person name="Parker T."/>
            <person name="Sizemore C."/>
            <person name="Tallon L.J."/>
            <person name="Sadzewicz L.K."/>
            <person name="Sengamalay N."/>
            <person name="Fraser C.M."/>
            <person name="Hine E."/>
            <person name="Shefchek K.A."/>
            <person name="Das S.P."/>
            <person name="Tettelin H."/>
        </authorList>
    </citation>
    <scope>NUCLEOTIDE SEQUENCE [LARGE SCALE GENOMIC DNA]</scope>
    <source>
        <strain evidence="5">4042</strain>
    </source>
</reference>
<keyword evidence="5" id="KW-0808">Transferase</keyword>
<proteinExistence type="predicted"/>
<organism evidence="5">
    <name type="scientific">Mycobacterium xenopi 4042</name>
    <dbReference type="NCBI Taxonomy" id="1299334"/>
    <lineage>
        <taxon>Bacteria</taxon>
        <taxon>Bacillati</taxon>
        <taxon>Actinomycetota</taxon>
        <taxon>Actinomycetes</taxon>
        <taxon>Mycobacteriales</taxon>
        <taxon>Mycobacteriaceae</taxon>
        <taxon>Mycobacterium</taxon>
    </lineage>
</organism>
<keyword evidence="2" id="KW-0547">Nucleotide-binding</keyword>
<dbReference type="GO" id="GO:0016740">
    <property type="term" value="F:transferase activity"/>
    <property type="evidence" value="ECO:0007669"/>
    <property type="project" value="UniProtKB-KW"/>
</dbReference>
<evidence type="ECO:0000313" key="5">
    <source>
        <dbReference type="EMBL" id="EUA68647.1"/>
    </source>
</evidence>
<keyword evidence="1" id="KW-0436">Ligase</keyword>
<sequence length="158" mass="16793">MMLLGAGELSRELVIVFQRFGAEVIAVEHYADAPAHRVADQSLVVKITDADELSAVIGRVQPNFVVALTDAVAADALAAAGETGFTEVVPAPAACACPPTARDCGDWPPTNWGCRPRRSGSPVRSTNSKPCPRMPAIRCWSNRCVRSAVRPLGSVRAR</sequence>
<dbReference type="PANTHER" id="PTHR43055">
    <property type="entry name" value="FORMATE-DEPENDENT PHOSPHORIBOSYLGLYCINAMIDE FORMYLTRANSFERASE"/>
    <property type="match status" value="1"/>
</dbReference>
<dbReference type="Gene3D" id="3.40.50.20">
    <property type="match status" value="1"/>
</dbReference>
<dbReference type="AlphaFoldDB" id="X8DJ39"/>
<dbReference type="InterPro" id="IPR054350">
    <property type="entry name" value="PurT/PurK_preATP-grasp"/>
</dbReference>